<dbReference type="Pfam" id="PF00530">
    <property type="entry name" value="SRCR"/>
    <property type="match status" value="1"/>
</dbReference>
<protein>
    <submittedName>
        <fullName evidence="7">Uncharacterized protein</fullName>
    </submittedName>
</protein>
<dbReference type="Gene3D" id="2.60.120.290">
    <property type="entry name" value="Spermadhesin, CUB domain"/>
    <property type="match status" value="2"/>
</dbReference>
<dbReference type="InterPro" id="IPR036772">
    <property type="entry name" value="SRCR-like_dom_sf"/>
</dbReference>
<accession>A0AA40LH38</accession>
<dbReference type="PROSITE" id="PS01180">
    <property type="entry name" value="CUB"/>
    <property type="match status" value="2"/>
</dbReference>
<evidence type="ECO:0000259" key="5">
    <source>
        <dbReference type="PROSITE" id="PS01180"/>
    </source>
</evidence>
<dbReference type="PROSITE" id="PS50287">
    <property type="entry name" value="SRCR_2"/>
    <property type="match status" value="1"/>
</dbReference>
<keyword evidence="3" id="KW-1015">Disulfide bond</keyword>
<dbReference type="InterPro" id="IPR000859">
    <property type="entry name" value="CUB_dom"/>
</dbReference>
<dbReference type="CDD" id="cd00041">
    <property type="entry name" value="CUB"/>
    <property type="match status" value="2"/>
</dbReference>
<dbReference type="PANTHER" id="PTHR24251:SF41">
    <property type="entry name" value="DELETED IN MALIGNANT BRAIN TUMORS 1 PROTEIN-LIKE"/>
    <property type="match status" value="1"/>
</dbReference>
<comment type="similarity">
    <text evidence="1">Belongs to the DMBT1 family.</text>
</comment>
<dbReference type="Gene3D" id="3.10.250.10">
    <property type="entry name" value="SRCR-like domain"/>
    <property type="match status" value="1"/>
</dbReference>
<evidence type="ECO:0000256" key="4">
    <source>
        <dbReference type="PROSITE-ProRule" id="PRU00196"/>
    </source>
</evidence>
<evidence type="ECO:0000256" key="1">
    <source>
        <dbReference type="ARBA" id="ARBA00009931"/>
    </source>
</evidence>
<feature type="domain" description="CUB" evidence="5">
    <location>
        <begin position="42"/>
        <end position="106"/>
    </location>
</feature>
<dbReference type="InterPro" id="IPR035914">
    <property type="entry name" value="Sperma_CUB_dom_sf"/>
</dbReference>
<evidence type="ECO:0000256" key="3">
    <source>
        <dbReference type="ARBA" id="ARBA00023157"/>
    </source>
</evidence>
<comment type="caution">
    <text evidence="7">The sequence shown here is derived from an EMBL/GenBank/DDBJ whole genome shotgun (WGS) entry which is preliminary data.</text>
</comment>
<dbReference type="AlphaFoldDB" id="A0AA40LH38"/>
<keyword evidence="2" id="KW-0677">Repeat</keyword>
<dbReference type="InterPro" id="IPR001190">
    <property type="entry name" value="SRCR"/>
</dbReference>
<dbReference type="SMART" id="SM00202">
    <property type="entry name" value="SR"/>
    <property type="match status" value="1"/>
</dbReference>
<feature type="domain" description="CUB" evidence="5">
    <location>
        <begin position="119"/>
        <end position="241"/>
    </location>
</feature>
<gene>
    <name evidence="7" type="ORF">QTO34_005729</name>
</gene>
<dbReference type="PANTHER" id="PTHR24251">
    <property type="entry name" value="OVOCHYMASE-RELATED"/>
    <property type="match status" value="1"/>
</dbReference>
<dbReference type="SUPFAM" id="SSF56487">
    <property type="entry name" value="SRCR-like"/>
    <property type="match status" value="1"/>
</dbReference>
<dbReference type="EMBL" id="JAULJE010000016">
    <property type="protein sequence ID" value="KAK1333346.1"/>
    <property type="molecule type" value="Genomic_DNA"/>
</dbReference>
<dbReference type="PRINTS" id="PR00258">
    <property type="entry name" value="SPERACTRCPTR"/>
</dbReference>
<dbReference type="Proteomes" id="UP001177744">
    <property type="component" value="Unassembled WGS sequence"/>
</dbReference>
<dbReference type="SMART" id="SM00042">
    <property type="entry name" value="CUB"/>
    <property type="match status" value="2"/>
</dbReference>
<keyword evidence="8" id="KW-1185">Reference proteome</keyword>
<sequence length="350" mass="37378">MSVCPVNHDPDVESQDCPTVCAFQSELSQQGTNSPLCPHPRLEDIPGCPFDSVEVFDGPGIASISMGRFCAPGAVLVISSSDIMTVVFRSDSVGTNSGFHAQFDMILPSEQEPGGSSSCGGVMSGAGGSFSTPRDPASYPANVRCVWEIRMAEGFLVFLTIQRLREEQERRFQRYLGVGGHLGCPDFIEVIDGQKRASLSKGRFCAGEVLTFRSSSNVLTLVFRSDAANTSAGFHSLYRALRPDESKDSKESDSGGWGTVCNDMWDLNAAEVVCWQLDCGRANAALGKAHFGLGTGAMLLDNIQCSEAERHLGNARTGAGQSPTVATMRMLGSPDLVAPPLSDNPFWCCG</sequence>
<comment type="caution">
    <text evidence="4">Lacks conserved residue(s) required for the propagation of feature annotation.</text>
</comment>
<evidence type="ECO:0000313" key="8">
    <source>
        <dbReference type="Proteomes" id="UP001177744"/>
    </source>
</evidence>
<dbReference type="Pfam" id="PF00431">
    <property type="entry name" value="CUB"/>
    <property type="match status" value="2"/>
</dbReference>
<evidence type="ECO:0000259" key="6">
    <source>
        <dbReference type="PROSITE" id="PS50287"/>
    </source>
</evidence>
<dbReference type="SUPFAM" id="SSF49854">
    <property type="entry name" value="Spermadhesin, CUB domain"/>
    <property type="match status" value="2"/>
</dbReference>
<reference evidence="7" key="1">
    <citation type="submission" date="2023-06" db="EMBL/GenBank/DDBJ databases">
        <title>Reference genome for the Northern bat (Eptesicus nilssonii), a most northern bat species.</title>
        <authorList>
            <person name="Laine V.N."/>
            <person name="Pulliainen A.T."/>
            <person name="Lilley T.M."/>
        </authorList>
    </citation>
    <scope>NUCLEOTIDE SEQUENCE</scope>
    <source>
        <strain evidence="7">BLF_Eptnil</strain>
        <tissue evidence="7">Kidney</tissue>
    </source>
</reference>
<name>A0AA40LH38_CNENI</name>
<evidence type="ECO:0000256" key="2">
    <source>
        <dbReference type="ARBA" id="ARBA00022737"/>
    </source>
</evidence>
<feature type="domain" description="SRCR" evidence="6">
    <location>
        <begin position="219"/>
        <end position="312"/>
    </location>
</feature>
<proteinExistence type="inferred from homology"/>
<dbReference type="GO" id="GO:0016020">
    <property type="term" value="C:membrane"/>
    <property type="evidence" value="ECO:0007669"/>
    <property type="project" value="InterPro"/>
</dbReference>
<organism evidence="7 8">
    <name type="scientific">Cnephaeus nilssonii</name>
    <name type="common">Northern bat</name>
    <name type="synonym">Eptesicus nilssonii</name>
    <dbReference type="NCBI Taxonomy" id="3371016"/>
    <lineage>
        <taxon>Eukaryota</taxon>
        <taxon>Metazoa</taxon>
        <taxon>Chordata</taxon>
        <taxon>Craniata</taxon>
        <taxon>Vertebrata</taxon>
        <taxon>Euteleostomi</taxon>
        <taxon>Mammalia</taxon>
        <taxon>Eutheria</taxon>
        <taxon>Laurasiatheria</taxon>
        <taxon>Chiroptera</taxon>
        <taxon>Yangochiroptera</taxon>
        <taxon>Vespertilionidae</taxon>
        <taxon>Cnephaeus</taxon>
    </lineage>
</organism>
<evidence type="ECO:0000313" key="7">
    <source>
        <dbReference type="EMBL" id="KAK1333346.1"/>
    </source>
</evidence>